<reference evidence="1" key="2">
    <citation type="journal article" date="2022" name="Microb. Genom.">
        <title>A chromosome-scale genome assembly of the tomato pathogen Cladosporium fulvum reveals a compartmentalized genome architecture and the presence of a dispensable chromosome.</title>
        <authorList>
            <person name="Zaccaron A.Z."/>
            <person name="Chen L.H."/>
            <person name="Samaras A."/>
            <person name="Stergiopoulos I."/>
        </authorList>
    </citation>
    <scope>NUCLEOTIDE SEQUENCE</scope>
    <source>
        <strain evidence="1">Race5_Kim</strain>
    </source>
</reference>
<protein>
    <recommendedName>
        <fullName evidence="3">F-box domain-containing protein</fullName>
    </recommendedName>
</protein>
<reference evidence="1" key="1">
    <citation type="submission" date="2021-12" db="EMBL/GenBank/DDBJ databases">
        <authorList>
            <person name="Zaccaron A."/>
            <person name="Stergiopoulos I."/>
        </authorList>
    </citation>
    <scope>NUCLEOTIDE SEQUENCE</scope>
    <source>
        <strain evidence="1">Race5_Kim</strain>
    </source>
</reference>
<proteinExistence type="predicted"/>
<evidence type="ECO:0008006" key="3">
    <source>
        <dbReference type="Google" id="ProtNLM"/>
    </source>
</evidence>
<accession>A0A9Q8P9D6</accession>
<dbReference type="Proteomes" id="UP000756132">
    <property type="component" value="Chromosome 5"/>
</dbReference>
<dbReference type="RefSeq" id="XP_047762515.1">
    <property type="nucleotide sequence ID" value="XM_047904955.1"/>
</dbReference>
<evidence type="ECO:0000313" key="2">
    <source>
        <dbReference type="Proteomes" id="UP000756132"/>
    </source>
</evidence>
<gene>
    <name evidence="1" type="ORF">CLAFUR5_05807</name>
</gene>
<name>A0A9Q8P9D6_PASFU</name>
<dbReference type="GeneID" id="71985685"/>
<dbReference type="EMBL" id="CP090167">
    <property type="protein sequence ID" value="UJO18149.1"/>
    <property type="molecule type" value="Genomic_DNA"/>
</dbReference>
<organism evidence="1 2">
    <name type="scientific">Passalora fulva</name>
    <name type="common">Tomato leaf mold</name>
    <name type="synonym">Cladosporium fulvum</name>
    <dbReference type="NCBI Taxonomy" id="5499"/>
    <lineage>
        <taxon>Eukaryota</taxon>
        <taxon>Fungi</taxon>
        <taxon>Dikarya</taxon>
        <taxon>Ascomycota</taxon>
        <taxon>Pezizomycotina</taxon>
        <taxon>Dothideomycetes</taxon>
        <taxon>Dothideomycetidae</taxon>
        <taxon>Mycosphaerellales</taxon>
        <taxon>Mycosphaerellaceae</taxon>
        <taxon>Fulvia</taxon>
    </lineage>
</organism>
<evidence type="ECO:0000313" key="1">
    <source>
        <dbReference type="EMBL" id="UJO18149.1"/>
    </source>
</evidence>
<dbReference type="AlphaFoldDB" id="A0A9Q8P9D6"/>
<sequence length="256" mass="29114">MQAEDESSRVGFLSLSPELRNRVYELAFEPPLVLEAHLVVLLKSTPPPKALLPTCRTVYEEARKMHHATHRQSWTTNQFCIHARTADLANILHKKHVSRDLDRMTSFQIIGGSDPDPHYHIYSHWRMLPQREGWIYCDHSGMRVAQVKERVRPKSMSKTKYAQFHLIGRPLSEQELDHALKFGLEDPHMSVGLPVKRFKRGFRSFGGSEPLQGNGLGKAMASDGDDRGCSAPRQELAAFDTWLPINELPIIDENAS</sequence>
<dbReference type="KEGG" id="ffu:CLAFUR5_05807"/>
<keyword evidence="2" id="KW-1185">Reference proteome</keyword>